<organism evidence="7 8">
    <name type="scientific">Chlamydomonas eustigma</name>
    <dbReference type="NCBI Taxonomy" id="1157962"/>
    <lineage>
        <taxon>Eukaryota</taxon>
        <taxon>Viridiplantae</taxon>
        <taxon>Chlorophyta</taxon>
        <taxon>core chlorophytes</taxon>
        <taxon>Chlorophyceae</taxon>
        <taxon>CS clade</taxon>
        <taxon>Chlamydomonadales</taxon>
        <taxon>Chlamydomonadaceae</taxon>
        <taxon>Chlamydomonas</taxon>
    </lineage>
</organism>
<feature type="transmembrane region" description="Helical" evidence="6">
    <location>
        <begin position="123"/>
        <end position="144"/>
    </location>
</feature>
<keyword evidence="8" id="KW-1185">Reference proteome</keyword>
<evidence type="ECO:0000313" key="7">
    <source>
        <dbReference type="EMBL" id="GAX73908.1"/>
    </source>
</evidence>
<gene>
    <name evidence="7" type="ORF">CEUSTIGMA_g1358.t1</name>
</gene>
<keyword evidence="6" id="KW-1133">Transmembrane helix</keyword>
<comment type="subcellular location">
    <subcellularLocation>
        <location evidence="1">Peroxisome membrane</location>
        <topology evidence="1">Multi-pass membrane protein</topology>
    </subcellularLocation>
</comment>
<keyword evidence="6" id="KW-0812">Transmembrane</keyword>
<dbReference type="GO" id="GO:0042802">
    <property type="term" value="F:identical protein binding"/>
    <property type="evidence" value="ECO:0007669"/>
    <property type="project" value="UniProtKB-ARBA"/>
</dbReference>
<evidence type="ECO:0000256" key="1">
    <source>
        <dbReference type="ARBA" id="ARBA00004585"/>
    </source>
</evidence>
<dbReference type="GO" id="GO:0005778">
    <property type="term" value="C:peroxisomal membrane"/>
    <property type="evidence" value="ECO:0007669"/>
    <property type="project" value="UniProtKB-SubCell"/>
</dbReference>
<evidence type="ECO:0000256" key="3">
    <source>
        <dbReference type="ARBA" id="ARBA00022593"/>
    </source>
</evidence>
<protein>
    <recommendedName>
        <fullName evidence="9">Peroxisomal biogenesis factor 11</fullName>
    </recommendedName>
</protein>
<keyword evidence="4 6" id="KW-0472">Membrane</keyword>
<dbReference type="InterPro" id="IPR008733">
    <property type="entry name" value="PEX11"/>
</dbReference>
<accession>A0A250WSU1</accession>
<evidence type="ECO:0008006" key="9">
    <source>
        <dbReference type="Google" id="ProtNLM"/>
    </source>
</evidence>
<reference evidence="7 8" key="1">
    <citation type="submission" date="2017-08" db="EMBL/GenBank/DDBJ databases">
        <title>Acidophilic green algal genome provides insights into adaptation to an acidic environment.</title>
        <authorList>
            <person name="Hirooka S."/>
            <person name="Hirose Y."/>
            <person name="Kanesaki Y."/>
            <person name="Higuchi S."/>
            <person name="Fujiwara T."/>
            <person name="Onuma R."/>
            <person name="Era A."/>
            <person name="Ohbayashi R."/>
            <person name="Uzuka A."/>
            <person name="Nozaki H."/>
            <person name="Yoshikawa H."/>
            <person name="Miyagishima S.Y."/>
        </authorList>
    </citation>
    <scope>NUCLEOTIDE SEQUENCE [LARGE SCALE GENOMIC DNA]</scope>
    <source>
        <strain evidence="7 8">NIES-2499</strain>
    </source>
</reference>
<sequence>MASNSNPDTIDKIIKYLAKREGIDKTLKLIRYSSKLVVALTATDSNLHQRCKSIDSSVGVSRKAFRLGKFLQDINSMRKSRATGHLFLLEFLAYGGEGVYFFLEQAVWLIKTGAMTKTHEKQIVYLSACAEFVGYLGSISLSFIKLKELTKLEQSLSEKLTKKREEDGVLDFQLEKKLAATKGLKALRIAAIIQDFADAAIAINDIRGGCDPIISHPVTLALAGLLSGSISSYKNWTA</sequence>
<evidence type="ECO:0000256" key="4">
    <source>
        <dbReference type="ARBA" id="ARBA00023136"/>
    </source>
</evidence>
<proteinExistence type="inferred from homology"/>
<evidence type="ECO:0000256" key="5">
    <source>
        <dbReference type="ARBA" id="ARBA00023140"/>
    </source>
</evidence>
<keyword evidence="5" id="KW-0576">Peroxisome</keyword>
<dbReference type="OrthoDB" id="411017at2759"/>
<feature type="transmembrane region" description="Helical" evidence="6">
    <location>
        <begin position="86"/>
        <end position="103"/>
    </location>
</feature>
<dbReference type="Pfam" id="PF05648">
    <property type="entry name" value="PEX11"/>
    <property type="match status" value="1"/>
</dbReference>
<evidence type="ECO:0000256" key="2">
    <source>
        <dbReference type="ARBA" id="ARBA00008194"/>
    </source>
</evidence>
<dbReference type="GO" id="GO:0016559">
    <property type="term" value="P:peroxisome fission"/>
    <property type="evidence" value="ECO:0007669"/>
    <property type="project" value="InterPro"/>
</dbReference>
<dbReference type="GO" id="GO:0044375">
    <property type="term" value="P:regulation of peroxisome size"/>
    <property type="evidence" value="ECO:0007669"/>
    <property type="project" value="UniProtKB-ARBA"/>
</dbReference>
<evidence type="ECO:0000313" key="8">
    <source>
        <dbReference type="Proteomes" id="UP000232323"/>
    </source>
</evidence>
<dbReference type="STRING" id="1157962.A0A250WSU1"/>
<keyword evidence="3" id="KW-0962">Peroxisome biogenesis</keyword>
<comment type="similarity">
    <text evidence="2">Belongs to the peroxin-11 family.</text>
</comment>
<dbReference type="AlphaFoldDB" id="A0A250WSU1"/>
<name>A0A250WSU1_9CHLO</name>
<evidence type="ECO:0000256" key="6">
    <source>
        <dbReference type="SAM" id="Phobius"/>
    </source>
</evidence>
<dbReference type="PANTHER" id="PTHR12652">
    <property type="entry name" value="PEROXISOMAL BIOGENESIS FACTOR 11"/>
    <property type="match status" value="1"/>
</dbReference>
<dbReference type="EMBL" id="BEGY01000005">
    <property type="protein sequence ID" value="GAX73908.1"/>
    <property type="molecule type" value="Genomic_DNA"/>
</dbReference>
<dbReference type="Proteomes" id="UP000232323">
    <property type="component" value="Unassembled WGS sequence"/>
</dbReference>
<dbReference type="PANTHER" id="PTHR12652:SF50">
    <property type="entry name" value="PEROXIN 11"/>
    <property type="match status" value="1"/>
</dbReference>
<comment type="caution">
    <text evidence="7">The sequence shown here is derived from an EMBL/GenBank/DDBJ whole genome shotgun (WGS) entry which is preliminary data.</text>
</comment>